<comment type="caution">
    <text evidence="1">The sequence shown here is derived from an EMBL/GenBank/DDBJ whole genome shotgun (WGS) entry which is preliminary data.</text>
</comment>
<proteinExistence type="predicted"/>
<dbReference type="EMBL" id="CM017873">
    <property type="protein sequence ID" value="KAG1330460.1"/>
    <property type="molecule type" value="Genomic_DNA"/>
</dbReference>
<reference evidence="1" key="2">
    <citation type="submission" date="2019-07" db="EMBL/GenBank/DDBJ databases">
        <authorList>
            <person name="Yang Y."/>
            <person name="Bocs S."/>
            <person name="Baudouin L."/>
        </authorList>
    </citation>
    <scope>NUCLEOTIDE SEQUENCE</scope>
    <source>
        <tissue evidence="1">Spear leaf of Hainan Tall coconut</tissue>
    </source>
</reference>
<dbReference type="AlphaFoldDB" id="A0A8K0HYF0"/>
<sequence>MTEASGEAFESGFNGYQELVGKLFADLDLSDVTQEAVLILVSGVEARVTAKVSPPTKASQATLEVPAPLICPKVEAPESTVAPSSTSIEASAPASSNVLISLEIISLEDDLVATLNETSQAKA</sequence>
<accession>A0A8K0HYF0</accession>
<evidence type="ECO:0000313" key="1">
    <source>
        <dbReference type="EMBL" id="KAG1330460.1"/>
    </source>
</evidence>
<organism evidence="1 2">
    <name type="scientific">Cocos nucifera</name>
    <name type="common">Coconut palm</name>
    <dbReference type="NCBI Taxonomy" id="13894"/>
    <lineage>
        <taxon>Eukaryota</taxon>
        <taxon>Viridiplantae</taxon>
        <taxon>Streptophyta</taxon>
        <taxon>Embryophyta</taxon>
        <taxon>Tracheophyta</taxon>
        <taxon>Spermatophyta</taxon>
        <taxon>Magnoliopsida</taxon>
        <taxon>Liliopsida</taxon>
        <taxon>Arecaceae</taxon>
        <taxon>Arecoideae</taxon>
        <taxon>Cocoseae</taxon>
        <taxon>Attaleinae</taxon>
        <taxon>Cocos</taxon>
    </lineage>
</organism>
<gene>
    <name evidence="1" type="ORF">COCNU_02G004280</name>
</gene>
<keyword evidence="2" id="KW-1185">Reference proteome</keyword>
<dbReference type="Proteomes" id="UP000797356">
    <property type="component" value="Chromosome 2"/>
</dbReference>
<reference evidence="1" key="1">
    <citation type="journal article" date="2017" name="Gigascience">
        <title>The genome draft of coconut (Cocos nucifera).</title>
        <authorList>
            <person name="Xiao Y."/>
            <person name="Xu P."/>
            <person name="Fan H."/>
            <person name="Baudouin L."/>
            <person name="Xia W."/>
            <person name="Bocs S."/>
            <person name="Xu J."/>
            <person name="Li Q."/>
            <person name="Guo A."/>
            <person name="Zhou L."/>
            <person name="Li J."/>
            <person name="Wu Y."/>
            <person name="Ma Z."/>
            <person name="Armero A."/>
            <person name="Issali A.E."/>
            <person name="Liu N."/>
            <person name="Peng M."/>
            <person name="Yang Y."/>
        </authorList>
    </citation>
    <scope>NUCLEOTIDE SEQUENCE</scope>
    <source>
        <tissue evidence="1">Spear leaf of Hainan Tall coconut</tissue>
    </source>
</reference>
<name>A0A8K0HYF0_COCNU</name>
<evidence type="ECO:0000313" key="2">
    <source>
        <dbReference type="Proteomes" id="UP000797356"/>
    </source>
</evidence>
<protein>
    <submittedName>
        <fullName evidence="1">Uncharacterized protein</fullName>
    </submittedName>
</protein>